<dbReference type="Proteomes" id="UP000554965">
    <property type="component" value="Unassembled WGS sequence"/>
</dbReference>
<feature type="domain" description="DUF985" evidence="1">
    <location>
        <begin position="29"/>
        <end position="79"/>
    </location>
</feature>
<dbReference type="Pfam" id="PF06172">
    <property type="entry name" value="Cupin_5"/>
    <property type="match status" value="1"/>
</dbReference>
<evidence type="ECO:0000313" key="3">
    <source>
        <dbReference type="Proteomes" id="UP000554965"/>
    </source>
</evidence>
<dbReference type="InterPro" id="IPR011051">
    <property type="entry name" value="RmlC_Cupin_sf"/>
</dbReference>
<proteinExistence type="predicted"/>
<dbReference type="EMBL" id="OCTY01000002">
    <property type="protein sequence ID" value="SOJ56940.1"/>
    <property type="molecule type" value="Genomic_DNA"/>
</dbReference>
<dbReference type="InterPro" id="IPR009327">
    <property type="entry name" value="Cupin_DUF985"/>
</dbReference>
<keyword evidence="3" id="KW-1185">Reference proteome</keyword>
<evidence type="ECO:0000259" key="1">
    <source>
        <dbReference type="Pfam" id="PF06172"/>
    </source>
</evidence>
<dbReference type="InterPro" id="IPR039935">
    <property type="entry name" value="YML079W-like"/>
</dbReference>
<evidence type="ECO:0000313" key="2">
    <source>
        <dbReference type="EMBL" id="SOJ56940.1"/>
    </source>
</evidence>
<dbReference type="InterPro" id="IPR014710">
    <property type="entry name" value="RmlC-like_jellyroll"/>
</dbReference>
<dbReference type="PANTHER" id="PTHR33387:SF3">
    <property type="entry name" value="DUF985 DOMAIN-CONTAINING PROTEIN"/>
    <property type="match status" value="1"/>
</dbReference>
<gene>
    <name evidence="2" type="ORF">MSIMFB_04418</name>
</gene>
<dbReference type="PANTHER" id="PTHR33387">
    <property type="entry name" value="RMLC-LIKE JELLY ROLL FOLD PROTEIN"/>
    <property type="match status" value="1"/>
</dbReference>
<accession>A0A7Z7IQZ1</accession>
<dbReference type="SUPFAM" id="SSF51182">
    <property type="entry name" value="RmlC-like cupins"/>
    <property type="match status" value="1"/>
</dbReference>
<sequence length="81" mass="9115">MRPSSPNMFERLSGKRRCTSGYAMTKLPEWVRALDLSPHPEGGWFREMWRSDLIVGQSALPSDYTSPRSAATAILFLLMPG</sequence>
<dbReference type="AlphaFoldDB" id="A0A7Z7IQZ1"/>
<reference evidence="2 3" key="1">
    <citation type="submission" date="2017-10" db="EMBL/GenBank/DDBJ databases">
        <authorList>
            <consortium name="Urmite Genomes"/>
        </authorList>
    </citation>
    <scope>NUCLEOTIDE SEQUENCE [LARGE SCALE GENOMIC DNA]</scope>
    <source>
        <strain evidence="2 3">FB-527</strain>
    </source>
</reference>
<comment type="caution">
    <text evidence="2">The sequence shown here is derived from an EMBL/GenBank/DDBJ whole genome shotgun (WGS) entry which is preliminary data.</text>
</comment>
<protein>
    <recommendedName>
        <fullName evidence="1">DUF985 domain-containing protein</fullName>
    </recommendedName>
</protein>
<dbReference type="Gene3D" id="2.60.120.10">
    <property type="entry name" value="Jelly Rolls"/>
    <property type="match status" value="1"/>
</dbReference>
<name>A0A7Z7IQZ1_9MYCO</name>
<organism evidence="2 3">
    <name type="scientific">Mycobacterium simulans</name>
    <dbReference type="NCBI Taxonomy" id="627089"/>
    <lineage>
        <taxon>Bacteria</taxon>
        <taxon>Bacillati</taxon>
        <taxon>Actinomycetota</taxon>
        <taxon>Actinomycetes</taxon>
        <taxon>Mycobacteriales</taxon>
        <taxon>Mycobacteriaceae</taxon>
        <taxon>Mycobacterium</taxon>
    </lineage>
</organism>